<evidence type="ECO:0000259" key="7">
    <source>
        <dbReference type="Pfam" id="PF00892"/>
    </source>
</evidence>
<accession>A0A6J5ET82</accession>
<feature type="transmembrane region" description="Helical" evidence="6">
    <location>
        <begin position="239"/>
        <end position="258"/>
    </location>
</feature>
<dbReference type="Proteomes" id="UP000494329">
    <property type="component" value="Unassembled WGS sequence"/>
</dbReference>
<dbReference type="InterPro" id="IPR050638">
    <property type="entry name" value="AA-Vitamin_Transporters"/>
</dbReference>
<feature type="transmembrane region" description="Helical" evidence="6">
    <location>
        <begin position="148"/>
        <end position="168"/>
    </location>
</feature>
<feature type="domain" description="EamA" evidence="7">
    <location>
        <begin position="151"/>
        <end position="281"/>
    </location>
</feature>
<dbReference type="PANTHER" id="PTHR32322:SF2">
    <property type="entry name" value="EAMA DOMAIN-CONTAINING PROTEIN"/>
    <property type="match status" value="1"/>
</dbReference>
<feature type="transmembrane region" description="Helical" evidence="6">
    <location>
        <begin position="124"/>
        <end position="142"/>
    </location>
</feature>
<protein>
    <recommendedName>
        <fullName evidence="7">EamA domain-containing protein</fullName>
    </recommendedName>
</protein>
<dbReference type="PANTHER" id="PTHR32322">
    <property type="entry name" value="INNER MEMBRANE TRANSPORTER"/>
    <property type="match status" value="1"/>
</dbReference>
<dbReference type="SUPFAM" id="SSF103481">
    <property type="entry name" value="Multidrug resistance efflux transporter EmrE"/>
    <property type="match status" value="2"/>
</dbReference>
<feature type="transmembrane region" description="Helical" evidence="6">
    <location>
        <begin position="70"/>
        <end position="92"/>
    </location>
</feature>
<feature type="transmembrane region" description="Helical" evidence="6">
    <location>
        <begin position="206"/>
        <end position="227"/>
    </location>
</feature>
<feature type="transmembrane region" description="Helical" evidence="6">
    <location>
        <begin position="264"/>
        <end position="283"/>
    </location>
</feature>
<gene>
    <name evidence="8" type="ORF">LMG29739_05291</name>
</gene>
<evidence type="ECO:0000256" key="2">
    <source>
        <dbReference type="ARBA" id="ARBA00007362"/>
    </source>
</evidence>
<sequence length="289" mass="30511">MSLSRTSWAAYGSTTLFVLLWSSGAIFTSAGLAHASALAFLVMRFALASLVMLGIGAWRRQWLPARGTRVQAGVAGVLMVGGYSISYFMALAHGVNPGVMGVVLGVQPILTLLMLERRFSLRRALGLTAALCGLVLVLYGSIAGAGVMTAGTAFAVGALLCITFGAILQKRIQQAPADVLPLQYGIALLMCVACAPFEPFTFEWRAAYLLPLLWLALGISVVAQLLLYRLIRHGNLVNITSLFYLVPVVTAGMDYMFLGHALSWPGIAGMAAILVGLATVFAASGKQVA</sequence>
<evidence type="ECO:0000256" key="5">
    <source>
        <dbReference type="ARBA" id="ARBA00023136"/>
    </source>
</evidence>
<dbReference type="GO" id="GO:0016020">
    <property type="term" value="C:membrane"/>
    <property type="evidence" value="ECO:0007669"/>
    <property type="project" value="UniProtKB-SubCell"/>
</dbReference>
<feature type="domain" description="EamA" evidence="7">
    <location>
        <begin position="16"/>
        <end position="138"/>
    </location>
</feature>
<feature type="transmembrane region" description="Helical" evidence="6">
    <location>
        <begin position="180"/>
        <end position="200"/>
    </location>
</feature>
<proteinExistence type="inferred from homology"/>
<evidence type="ECO:0000313" key="8">
    <source>
        <dbReference type="EMBL" id="CAB3768342.1"/>
    </source>
</evidence>
<dbReference type="RefSeq" id="WP_175114426.1">
    <property type="nucleotide sequence ID" value="NZ_CADIKF010000056.1"/>
</dbReference>
<dbReference type="AlphaFoldDB" id="A0A6J5ET82"/>
<dbReference type="InterPro" id="IPR000620">
    <property type="entry name" value="EamA_dom"/>
</dbReference>
<comment type="subcellular location">
    <subcellularLocation>
        <location evidence="1">Membrane</location>
        <topology evidence="1">Multi-pass membrane protein</topology>
    </subcellularLocation>
</comment>
<dbReference type="Pfam" id="PF00892">
    <property type="entry name" value="EamA"/>
    <property type="match status" value="2"/>
</dbReference>
<evidence type="ECO:0000256" key="3">
    <source>
        <dbReference type="ARBA" id="ARBA00022692"/>
    </source>
</evidence>
<feature type="transmembrane region" description="Helical" evidence="6">
    <location>
        <begin position="35"/>
        <end position="58"/>
    </location>
</feature>
<reference evidence="8 9" key="1">
    <citation type="submission" date="2020-04" db="EMBL/GenBank/DDBJ databases">
        <authorList>
            <person name="De Canck E."/>
        </authorList>
    </citation>
    <scope>NUCLEOTIDE SEQUENCE [LARGE SCALE GENOMIC DNA]</scope>
    <source>
        <strain evidence="8 9">LMG 29739</strain>
    </source>
</reference>
<feature type="transmembrane region" description="Helical" evidence="6">
    <location>
        <begin position="98"/>
        <end position="115"/>
    </location>
</feature>
<dbReference type="InterPro" id="IPR037185">
    <property type="entry name" value="EmrE-like"/>
</dbReference>
<evidence type="ECO:0000256" key="4">
    <source>
        <dbReference type="ARBA" id="ARBA00022989"/>
    </source>
</evidence>
<comment type="similarity">
    <text evidence="2">Belongs to the EamA transporter family.</text>
</comment>
<keyword evidence="5 6" id="KW-0472">Membrane</keyword>
<organism evidence="8 9">
    <name type="scientific">Paraburkholderia solisilvae</name>
    <dbReference type="NCBI Taxonomy" id="624376"/>
    <lineage>
        <taxon>Bacteria</taxon>
        <taxon>Pseudomonadati</taxon>
        <taxon>Pseudomonadota</taxon>
        <taxon>Betaproteobacteria</taxon>
        <taxon>Burkholderiales</taxon>
        <taxon>Burkholderiaceae</taxon>
        <taxon>Paraburkholderia</taxon>
    </lineage>
</organism>
<dbReference type="EMBL" id="CADIKF010000056">
    <property type="protein sequence ID" value="CAB3768342.1"/>
    <property type="molecule type" value="Genomic_DNA"/>
</dbReference>
<evidence type="ECO:0000313" key="9">
    <source>
        <dbReference type="Proteomes" id="UP000494329"/>
    </source>
</evidence>
<keyword evidence="3 6" id="KW-0812">Transmembrane</keyword>
<name>A0A6J5ET82_9BURK</name>
<evidence type="ECO:0000256" key="1">
    <source>
        <dbReference type="ARBA" id="ARBA00004141"/>
    </source>
</evidence>
<keyword evidence="4 6" id="KW-1133">Transmembrane helix</keyword>
<keyword evidence="9" id="KW-1185">Reference proteome</keyword>
<evidence type="ECO:0000256" key="6">
    <source>
        <dbReference type="SAM" id="Phobius"/>
    </source>
</evidence>